<dbReference type="Proteomes" id="UP001610444">
    <property type="component" value="Unassembled WGS sequence"/>
</dbReference>
<organism evidence="1 2">
    <name type="scientific">Aspergillus pseudodeflectus</name>
    <dbReference type="NCBI Taxonomy" id="176178"/>
    <lineage>
        <taxon>Eukaryota</taxon>
        <taxon>Fungi</taxon>
        <taxon>Dikarya</taxon>
        <taxon>Ascomycota</taxon>
        <taxon>Pezizomycotina</taxon>
        <taxon>Eurotiomycetes</taxon>
        <taxon>Eurotiomycetidae</taxon>
        <taxon>Eurotiales</taxon>
        <taxon>Aspergillaceae</taxon>
        <taxon>Aspergillus</taxon>
        <taxon>Aspergillus subgen. Nidulantes</taxon>
    </lineage>
</organism>
<keyword evidence="2" id="KW-1185">Reference proteome</keyword>
<sequence length="125" mass="13685">MTRTVSTLNSDGDLAARIDRFHQKTGNGRAAASEEECLYGVHLASAIAAVKGQPKPTPYIISTSYRTKCCQCLTAHLLIVITPLWGSLGLSYPWACAKQCQVALTENAKQKSRCLRTSILTRQKM</sequence>
<dbReference type="EMBL" id="JBFXLR010000085">
    <property type="protein sequence ID" value="KAL2838434.1"/>
    <property type="molecule type" value="Genomic_DNA"/>
</dbReference>
<evidence type="ECO:0000313" key="2">
    <source>
        <dbReference type="Proteomes" id="UP001610444"/>
    </source>
</evidence>
<dbReference type="RefSeq" id="XP_070893028.1">
    <property type="nucleotide sequence ID" value="XM_071037763.1"/>
</dbReference>
<reference evidence="1 2" key="1">
    <citation type="submission" date="2024-07" db="EMBL/GenBank/DDBJ databases">
        <title>Section-level genome sequencing and comparative genomics of Aspergillus sections Usti and Cavernicolus.</title>
        <authorList>
            <consortium name="Lawrence Berkeley National Laboratory"/>
            <person name="Nybo J.L."/>
            <person name="Vesth T.C."/>
            <person name="Theobald S."/>
            <person name="Frisvad J.C."/>
            <person name="Larsen T.O."/>
            <person name="Kjaerboelling I."/>
            <person name="Rothschild-Mancinelli K."/>
            <person name="Lyhne E.K."/>
            <person name="Kogle M.E."/>
            <person name="Barry K."/>
            <person name="Clum A."/>
            <person name="Na H."/>
            <person name="Ledsgaard L."/>
            <person name="Lin J."/>
            <person name="Lipzen A."/>
            <person name="Kuo A."/>
            <person name="Riley R."/>
            <person name="Mondo S."/>
            <person name="LaButti K."/>
            <person name="Haridas S."/>
            <person name="Pangalinan J."/>
            <person name="Salamov A.A."/>
            <person name="Simmons B.A."/>
            <person name="Magnuson J.K."/>
            <person name="Chen J."/>
            <person name="Drula E."/>
            <person name="Henrissat B."/>
            <person name="Wiebenga A."/>
            <person name="Lubbers R.J."/>
            <person name="Gomes A.C."/>
            <person name="Macurrencykelacurrency M.R."/>
            <person name="Stajich J."/>
            <person name="Grigoriev I.V."/>
            <person name="Mortensen U.H."/>
            <person name="De vries R.P."/>
            <person name="Baker S.E."/>
            <person name="Andersen M.R."/>
        </authorList>
    </citation>
    <scope>NUCLEOTIDE SEQUENCE [LARGE SCALE GENOMIC DNA]</scope>
    <source>
        <strain evidence="1 2">CBS 756.74</strain>
    </source>
</reference>
<name>A0ABR4JEG4_9EURO</name>
<evidence type="ECO:0000313" key="1">
    <source>
        <dbReference type="EMBL" id="KAL2838434.1"/>
    </source>
</evidence>
<proteinExistence type="predicted"/>
<dbReference type="GeneID" id="98152927"/>
<protein>
    <submittedName>
        <fullName evidence="1">Uncharacterized protein</fullName>
    </submittedName>
</protein>
<comment type="caution">
    <text evidence="1">The sequence shown here is derived from an EMBL/GenBank/DDBJ whole genome shotgun (WGS) entry which is preliminary data.</text>
</comment>
<gene>
    <name evidence="1" type="ORF">BJX68DRAFT_213524</name>
</gene>
<accession>A0ABR4JEG4</accession>